<comment type="caution">
    <text evidence="1">The sequence shown here is derived from an EMBL/GenBank/DDBJ whole genome shotgun (WGS) entry which is preliminary data.</text>
</comment>
<gene>
    <name evidence="1" type="ORF">FNJ87_19275</name>
</gene>
<feature type="non-terminal residue" evidence="1">
    <location>
        <position position="133"/>
    </location>
</feature>
<dbReference type="Proteomes" id="UP001194729">
    <property type="component" value="Unassembled WGS sequence"/>
</dbReference>
<evidence type="ECO:0000313" key="1">
    <source>
        <dbReference type="EMBL" id="MBF4986356.1"/>
    </source>
</evidence>
<keyword evidence="2" id="KW-1185">Reference proteome</keyword>
<reference evidence="1 2" key="1">
    <citation type="submission" date="2020-11" db="EMBL/GenBank/DDBJ databases">
        <title>P. mediterranea TC4 genome.</title>
        <authorList>
            <person name="Molmeret M."/>
        </authorList>
    </citation>
    <scope>NUCLEOTIDE SEQUENCE [LARGE SCALE GENOMIC DNA]</scope>
    <source>
        <strain evidence="1 2">TC4</strain>
    </source>
</reference>
<accession>A0ABS0AAI3</accession>
<organism evidence="1 2">
    <name type="scientific">Nonlabens mediterrranea</name>
    <dbReference type="NCBI Taxonomy" id="1419947"/>
    <lineage>
        <taxon>Bacteria</taxon>
        <taxon>Pseudomonadati</taxon>
        <taxon>Bacteroidota</taxon>
        <taxon>Flavobacteriia</taxon>
        <taxon>Flavobacteriales</taxon>
        <taxon>Flavobacteriaceae</taxon>
        <taxon>Nonlabens</taxon>
    </lineage>
</organism>
<proteinExistence type="predicted"/>
<sequence length="133" mass="14753">TISASRFITSVYHTQEQEHYDILANYGLGRPNTDIGGADLGQVDFTTAIGSELEHGRNDLDALIVTAEHRGTLEFPSDKKENDRLDWGIKFSKEDIRDRVREYNVIDSAGFNIRPPLPRSGNGGLILNPALSI</sequence>
<protein>
    <recommendedName>
        <fullName evidence="3">TonB-dependent receptor</fullName>
    </recommendedName>
</protein>
<name>A0ABS0AAI3_9FLAO</name>
<dbReference type="EMBL" id="JADKYU010001124">
    <property type="protein sequence ID" value="MBF4986356.1"/>
    <property type="molecule type" value="Genomic_DNA"/>
</dbReference>
<evidence type="ECO:0000313" key="2">
    <source>
        <dbReference type="Proteomes" id="UP001194729"/>
    </source>
</evidence>
<feature type="non-terminal residue" evidence="1">
    <location>
        <position position="1"/>
    </location>
</feature>
<evidence type="ECO:0008006" key="3">
    <source>
        <dbReference type="Google" id="ProtNLM"/>
    </source>
</evidence>